<dbReference type="Proteomes" id="UP000241936">
    <property type="component" value="Chromosome"/>
</dbReference>
<feature type="domain" description="HTH luxR-type" evidence="5">
    <location>
        <begin position="121"/>
        <end position="186"/>
    </location>
</feature>
<dbReference type="Gene3D" id="1.10.10.10">
    <property type="entry name" value="Winged helix-like DNA-binding domain superfamily/Winged helix DNA-binding domain"/>
    <property type="match status" value="1"/>
</dbReference>
<dbReference type="PANTHER" id="PTHR44688">
    <property type="entry name" value="DNA-BINDING TRANSCRIPTIONAL ACTIVATOR DEVR_DOSR"/>
    <property type="match status" value="1"/>
</dbReference>
<dbReference type="Pfam" id="PF00196">
    <property type="entry name" value="GerE"/>
    <property type="match status" value="1"/>
</dbReference>
<proteinExistence type="predicted"/>
<dbReference type="PANTHER" id="PTHR44688:SF16">
    <property type="entry name" value="DNA-BINDING TRANSCRIPTIONAL ACTIVATOR DEVR_DOSR"/>
    <property type="match status" value="1"/>
</dbReference>
<dbReference type="PRINTS" id="PR00038">
    <property type="entry name" value="HTHLUXR"/>
</dbReference>
<reference evidence="6 7" key="1">
    <citation type="journal article" date="2018" name="Front. Microbiol.">
        <title>Pseudomonas rhizophila S211, a New Plant Growth-Promoting Rhizobacterium with Potential in Pesticide-Bioremediation.</title>
        <authorList>
            <person name="Hassen W."/>
            <person name="Neifar M."/>
            <person name="Cherif H."/>
            <person name="Najjari A."/>
            <person name="Chouchane H."/>
            <person name="Driouich R.C."/>
            <person name="Salah A."/>
            <person name="Naili F."/>
            <person name="Mosbah A."/>
            <person name="Souissi Y."/>
            <person name="Raddadi N."/>
            <person name="Ouzari H.I."/>
            <person name="Fava F."/>
            <person name="Cherif A."/>
        </authorList>
    </citation>
    <scope>NUCLEOTIDE SEQUENCE [LARGE SCALE GENOMIC DNA]</scope>
    <source>
        <strain evidence="6 7">S211</strain>
    </source>
</reference>
<keyword evidence="7" id="KW-1185">Reference proteome</keyword>
<dbReference type="PROSITE" id="PS00622">
    <property type="entry name" value="HTH_LUXR_1"/>
    <property type="match status" value="1"/>
</dbReference>
<feature type="region of interest" description="Disordered" evidence="4">
    <location>
        <begin position="101"/>
        <end position="129"/>
    </location>
</feature>
<sequence length="188" mass="20278">MMDLNGFSCLSSNAESHVMAAHHVWLIPGALPDDGFEKNAGVPHWTSRACGQAVGCSLAAQGAVQSYERLDGRGYVRGFEGDAVQVRYRLRVATLTLQALRSQPPRQPGLSEKGRRAMAVSRASSSPLSERETQILRCISEGGSNKEVARQLGISPSTVRTHVESMFRKLQCTTRAAATLKALSLGLI</sequence>
<dbReference type="PROSITE" id="PS50043">
    <property type="entry name" value="HTH_LUXR_2"/>
    <property type="match status" value="1"/>
</dbReference>
<evidence type="ECO:0000313" key="6">
    <source>
        <dbReference type="EMBL" id="AVU76705.1"/>
    </source>
</evidence>
<evidence type="ECO:0000256" key="2">
    <source>
        <dbReference type="ARBA" id="ARBA00023125"/>
    </source>
</evidence>
<accession>A0ABM6UGY0</accession>
<evidence type="ECO:0000256" key="4">
    <source>
        <dbReference type="SAM" id="MobiDB-lite"/>
    </source>
</evidence>
<dbReference type="InterPro" id="IPR016032">
    <property type="entry name" value="Sig_transdc_resp-reg_C-effctor"/>
</dbReference>
<protein>
    <recommendedName>
        <fullName evidence="5">HTH luxR-type domain-containing protein</fullName>
    </recommendedName>
</protein>
<dbReference type="CDD" id="cd06170">
    <property type="entry name" value="LuxR_C_like"/>
    <property type="match status" value="1"/>
</dbReference>
<evidence type="ECO:0000256" key="3">
    <source>
        <dbReference type="ARBA" id="ARBA00023163"/>
    </source>
</evidence>
<dbReference type="InterPro" id="IPR036388">
    <property type="entry name" value="WH-like_DNA-bd_sf"/>
</dbReference>
<dbReference type="SUPFAM" id="SSF46894">
    <property type="entry name" value="C-terminal effector domain of the bipartite response regulators"/>
    <property type="match status" value="1"/>
</dbReference>
<dbReference type="SMART" id="SM00421">
    <property type="entry name" value="HTH_LUXR"/>
    <property type="match status" value="1"/>
</dbReference>
<keyword evidence="1" id="KW-0805">Transcription regulation</keyword>
<evidence type="ECO:0000256" key="1">
    <source>
        <dbReference type="ARBA" id="ARBA00023015"/>
    </source>
</evidence>
<evidence type="ECO:0000313" key="7">
    <source>
        <dbReference type="Proteomes" id="UP000241936"/>
    </source>
</evidence>
<organism evidence="6 7">
    <name type="scientific">Pseudomonas rhizophila</name>
    <dbReference type="NCBI Taxonomy" id="2045200"/>
    <lineage>
        <taxon>Bacteria</taxon>
        <taxon>Pseudomonadati</taxon>
        <taxon>Pseudomonadota</taxon>
        <taxon>Gammaproteobacteria</taxon>
        <taxon>Pseudomonadales</taxon>
        <taxon>Pseudomonadaceae</taxon>
        <taxon>Pseudomonas</taxon>
    </lineage>
</organism>
<gene>
    <name evidence="6" type="ORF">CRX69_16435</name>
</gene>
<dbReference type="EMBL" id="CP024081">
    <property type="protein sequence ID" value="AVU76705.1"/>
    <property type="molecule type" value="Genomic_DNA"/>
</dbReference>
<feature type="compositionally biased region" description="Low complexity" evidence="4">
    <location>
        <begin position="117"/>
        <end position="126"/>
    </location>
</feature>
<keyword evidence="3" id="KW-0804">Transcription</keyword>
<dbReference type="InterPro" id="IPR000792">
    <property type="entry name" value="Tscrpt_reg_LuxR_C"/>
</dbReference>
<evidence type="ECO:0000259" key="5">
    <source>
        <dbReference type="PROSITE" id="PS50043"/>
    </source>
</evidence>
<keyword evidence="2" id="KW-0238">DNA-binding</keyword>
<name>A0ABM6UGY0_9PSED</name>